<dbReference type="FunFam" id="3.40.50.200:FF:000043">
    <property type="entry name" value="Peptidase S8"/>
    <property type="match status" value="1"/>
</dbReference>
<evidence type="ECO:0000256" key="7">
    <source>
        <dbReference type="SAM" id="MobiDB-lite"/>
    </source>
</evidence>
<protein>
    <submittedName>
        <fullName evidence="10">S8 family serine peptidase</fullName>
    </submittedName>
</protein>
<evidence type="ECO:0000259" key="9">
    <source>
        <dbReference type="PROSITE" id="PS50093"/>
    </source>
</evidence>
<evidence type="ECO:0000256" key="3">
    <source>
        <dbReference type="ARBA" id="ARBA00022801"/>
    </source>
</evidence>
<dbReference type="Gene3D" id="2.60.40.10">
    <property type="entry name" value="Immunoglobulins"/>
    <property type="match status" value="3"/>
</dbReference>
<dbReference type="InterPro" id="IPR023828">
    <property type="entry name" value="Peptidase_S8_Ser-AS"/>
</dbReference>
<evidence type="ECO:0000256" key="8">
    <source>
        <dbReference type="SAM" id="SignalP"/>
    </source>
</evidence>
<dbReference type="Pfam" id="PF00082">
    <property type="entry name" value="Peptidase_S8"/>
    <property type="match status" value="1"/>
</dbReference>
<dbReference type="InterPro" id="IPR013783">
    <property type="entry name" value="Ig-like_fold"/>
</dbReference>
<dbReference type="Gene3D" id="2.60.40.1120">
    <property type="entry name" value="Carboxypeptidase-like, regulatory domain"/>
    <property type="match status" value="2"/>
</dbReference>
<dbReference type="Gene3D" id="2.60.120.200">
    <property type="match status" value="1"/>
</dbReference>
<feature type="signal peptide" evidence="8">
    <location>
        <begin position="1"/>
        <end position="26"/>
    </location>
</feature>
<evidence type="ECO:0000256" key="5">
    <source>
        <dbReference type="PIRSR" id="PIRSR615500-1"/>
    </source>
</evidence>
<dbReference type="SUPFAM" id="SSF49299">
    <property type="entry name" value="PKD domain"/>
    <property type="match status" value="1"/>
</dbReference>
<dbReference type="CDD" id="cd07481">
    <property type="entry name" value="Peptidases_S8_BacillopeptidaseF-like"/>
    <property type="match status" value="1"/>
</dbReference>
<feature type="active site" description="Charge relay system" evidence="5 6">
    <location>
        <position position="284"/>
    </location>
</feature>
<keyword evidence="8" id="KW-0732">Signal</keyword>
<dbReference type="InterPro" id="IPR015500">
    <property type="entry name" value="Peptidase_S8_subtilisin-rel"/>
</dbReference>
<organism evidence="10">
    <name type="scientific">Sporolactobacillus sp. Y61</name>
    <dbReference type="NCBI Taxonomy" id="3160863"/>
    <lineage>
        <taxon>Bacteria</taxon>
        <taxon>Bacillati</taxon>
        <taxon>Bacillota</taxon>
        <taxon>Bacilli</taxon>
        <taxon>Bacillales</taxon>
        <taxon>Sporolactobacillaceae</taxon>
        <taxon>Sporolactobacillus</taxon>
    </lineage>
</organism>
<feature type="chain" id="PRO_5043470808" evidence="8">
    <location>
        <begin position="27"/>
        <end position="1546"/>
    </location>
</feature>
<keyword evidence="2 6" id="KW-0645">Protease</keyword>
<dbReference type="InterPro" id="IPR022409">
    <property type="entry name" value="PKD/Chitinase_dom"/>
</dbReference>
<dbReference type="InterPro" id="IPR013320">
    <property type="entry name" value="ConA-like_dom_sf"/>
</dbReference>
<name>A0AAU8II41_9BACL</name>
<feature type="region of interest" description="Disordered" evidence="7">
    <location>
        <begin position="419"/>
        <end position="439"/>
    </location>
</feature>
<gene>
    <name evidence="10" type="ORF">ABNN70_05435</name>
</gene>
<feature type="region of interest" description="Disordered" evidence="7">
    <location>
        <begin position="818"/>
        <end position="839"/>
    </location>
</feature>
<dbReference type="InterPro" id="IPR035986">
    <property type="entry name" value="PKD_dom_sf"/>
</dbReference>
<dbReference type="SUPFAM" id="SSF52743">
    <property type="entry name" value="Subtilisin-like"/>
    <property type="match status" value="1"/>
</dbReference>
<dbReference type="Pfam" id="PF09136">
    <property type="entry name" value="Glucodextran_B"/>
    <property type="match status" value="2"/>
</dbReference>
<dbReference type="InterPro" id="IPR000601">
    <property type="entry name" value="PKD_dom"/>
</dbReference>
<evidence type="ECO:0000256" key="1">
    <source>
        <dbReference type="ARBA" id="ARBA00011073"/>
    </source>
</evidence>
<accession>A0AAU8II41</accession>
<comment type="similarity">
    <text evidence="1 6">Belongs to the peptidase S8 family.</text>
</comment>
<dbReference type="PROSITE" id="PS00138">
    <property type="entry name" value="SUBTILASE_SER"/>
    <property type="match status" value="1"/>
</dbReference>
<feature type="active site" description="Charge relay system" evidence="5 6">
    <location>
        <position position="237"/>
    </location>
</feature>
<dbReference type="Pfam" id="PF18911">
    <property type="entry name" value="PKD_4"/>
    <property type="match status" value="1"/>
</dbReference>
<keyword evidence="4 6" id="KW-0720">Serine protease</keyword>
<dbReference type="InterPro" id="IPR036852">
    <property type="entry name" value="Peptidase_S8/S53_dom_sf"/>
</dbReference>
<dbReference type="InterPro" id="IPR033857">
    <property type="entry name" value="Bacillopeptidase_F"/>
</dbReference>
<dbReference type="PANTHER" id="PTHR43806:SF67">
    <property type="entry name" value="EGF-LIKE DOMAIN-CONTAINING PROTEIN"/>
    <property type="match status" value="1"/>
</dbReference>
<dbReference type="PROSITE" id="PS50093">
    <property type="entry name" value="PKD"/>
    <property type="match status" value="1"/>
</dbReference>
<dbReference type="InterPro" id="IPR008969">
    <property type="entry name" value="CarboxyPept-like_regulatory"/>
</dbReference>
<dbReference type="RefSeq" id="WP_353948999.1">
    <property type="nucleotide sequence ID" value="NZ_CP159510.1"/>
</dbReference>
<dbReference type="GO" id="GO:0004252">
    <property type="term" value="F:serine-type endopeptidase activity"/>
    <property type="evidence" value="ECO:0007669"/>
    <property type="project" value="UniProtKB-UniRule"/>
</dbReference>
<dbReference type="InterPro" id="IPR000209">
    <property type="entry name" value="Peptidase_S8/S53_dom"/>
</dbReference>
<dbReference type="PRINTS" id="PR00723">
    <property type="entry name" value="SUBTILISIN"/>
</dbReference>
<dbReference type="SMART" id="SM00089">
    <property type="entry name" value="PKD"/>
    <property type="match status" value="1"/>
</dbReference>
<dbReference type="PROSITE" id="PS51892">
    <property type="entry name" value="SUBTILASE"/>
    <property type="match status" value="1"/>
</dbReference>
<dbReference type="InterPro" id="IPR010259">
    <property type="entry name" value="S8pro/Inhibitor_I9"/>
</dbReference>
<dbReference type="SUPFAM" id="SSF49899">
    <property type="entry name" value="Concanavalin A-like lectins/glucanases"/>
    <property type="match status" value="1"/>
</dbReference>
<dbReference type="GO" id="GO:0006508">
    <property type="term" value="P:proteolysis"/>
    <property type="evidence" value="ECO:0007669"/>
    <property type="project" value="UniProtKB-KW"/>
</dbReference>
<dbReference type="InterPro" id="IPR050131">
    <property type="entry name" value="Peptidase_S8_subtilisin-like"/>
</dbReference>
<evidence type="ECO:0000256" key="4">
    <source>
        <dbReference type="ARBA" id="ARBA00022825"/>
    </source>
</evidence>
<dbReference type="Gene3D" id="3.40.50.200">
    <property type="entry name" value="Peptidase S8/S53 domain"/>
    <property type="match status" value="1"/>
</dbReference>
<dbReference type="SUPFAM" id="SSF49464">
    <property type="entry name" value="Carboxypeptidase regulatory domain-like"/>
    <property type="match status" value="2"/>
</dbReference>
<proteinExistence type="inferred from homology"/>
<feature type="active site" description="Charge relay system" evidence="5 6">
    <location>
        <position position="462"/>
    </location>
</feature>
<reference evidence="10" key="1">
    <citation type="submission" date="2024-06" db="EMBL/GenBank/DDBJ databases">
        <authorList>
            <person name="Fan A."/>
            <person name="Zhang F.Y."/>
            <person name="Zhang L."/>
        </authorList>
    </citation>
    <scope>NUCLEOTIDE SEQUENCE</scope>
    <source>
        <strain evidence="10">Y61</strain>
    </source>
</reference>
<dbReference type="Pfam" id="PF20773">
    <property type="entry name" value="InhA-like_MAM"/>
    <property type="match status" value="1"/>
</dbReference>
<evidence type="ECO:0000256" key="2">
    <source>
        <dbReference type="ARBA" id="ARBA00022670"/>
    </source>
</evidence>
<dbReference type="EMBL" id="CP159510">
    <property type="protein sequence ID" value="XCJ17914.1"/>
    <property type="molecule type" value="Genomic_DNA"/>
</dbReference>
<dbReference type="PANTHER" id="PTHR43806">
    <property type="entry name" value="PEPTIDASE S8"/>
    <property type="match status" value="1"/>
</dbReference>
<dbReference type="NCBIfam" id="NF038128">
    <property type="entry name" value="choice_anch_J"/>
    <property type="match status" value="1"/>
</dbReference>
<dbReference type="CDD" id="cd00146">
    <property type="entry name" value="PKD"/>
    <property type="match status" value="1"/>
</dbReference>
<sequence>MHKSQWSQALCVLICFLLLTPGSVQAAPVFDKTIPIKTSVKEQAPSLAKNKISADLDDVFQSKKNATFLVKFKTQADTKKAAANAKKLASKQKMTPAKKKFAQKSAVLSALRTTASETQANVIKYLDDAKKKGLVKNYQSFYIVNGIAVTGTKDVMKKMATFAEVDKILPNRTRQLTANTAIASGSETGEAKAKTKSKAKAKTATDDEVAWGVARIGAPSVWNMGIDGTGVVIASIDTGVQWDHPALQGKYRGYDPASPDQPDNEYNWFDAVAGELTPYDDIGHGTHTMGTMVGAENDGTHKIGVAPGARWISVKAFTPDGGTDVDLLEAGEWILAPKDAAGNPHPEMSPDIVNNSWGGGPGLDEWYRPMVQNWRAADIFPEFSAGNTDLFNPGGPGSVAAPANYPEAFAAGATDNSDQLAGFSLQGPSPYDETKPDVSAPGVNVYSSVPGSTYDGTYSGTSMAAPHVAGTAALLLSADASLTVDELEQIIVDTATPATDSTFPESPNNGYGSGIIDAFSAVTSITTGLGTLTGQVMKEGEDTEAPAYQHTPVSETYEGVALPLQISVQDNVSIQSVQLQYKVADGAWQTVEGERTEGDYRQGVYQATIPGDDLAQGPLTYKWHLTDFGGNEVDSDLYEVSVLPPITTGYSQDFESVPSGWRSYGDQNSWEWGVPASGPEQAASGEKVYATNLEGNYDNDANATLLMPPVHVAEGQSYLQFKNWYEIENNYDHGQVFVSTDQENWTSVADFTGAGSGWSDVSVDLSAYAGQNIFIGFNLSTDSSVVRPGWYIDDVSLTDTAATGATKATLGLAKAGKQADAPSLSSKKPVDPQTIQPQKVKNVRLPSIESRSLKSAPPAETNALPLDATVTVLETGRAVSTNPADGSYAMRHAAGTYTVKAERYGFASQAQTVEITRDRTTESSFMLQPIPQGTITGTITNDATGAPVSGATVQVMEDANIAPVQTDSNGHFELTVYEGTYTLHVGAPSYYASDVQVTVAGNESTEKNVALEPFIGYPGEIGYDDGTAENAHAFYDAGNGWAVKMSLAEGHDTAMVTGGLFRFWTDEWPVPGGTDFKVAVYDATGPDGAPGNLLAGPVDATALRDGSWTRVDLSDKGILVHGDFYMVYIQTDVNTQAPGLATDEDGTNAGRSWQLVSGSWAPSPAEEGNYMIRSTVSYEVSVPVITAPATNIYTNQERVSVEGKTAPATTVNLLNHGEKVAETTSAEDGTFASEVALQTGENAITVTASTDTGTTDPSAPVTVFLDQTKPGLTIDSPADGSKTNCEAVTVSGTVDEANLDSVKVNGQAADVTESGSYSKRILLDSGVNTIEVVAKDKAGNEESRSIRVDAKFTAPEITNLKPDEDRYLDAGQTVEVAFDSEPGLESTFVIQAPLTNTRARTTNEANELPLTETSAGHYVGYWTATSNLTADGAQIEVKARDAYGNETRQTAAGKLFINIPNEKPVAQFEAPAKAKKNKTVTFDASASSDPDGNLVTYAWTFGDGSTAEGETATHQFTKKGKYNVTLTVTDNRGKNDSITHTIKITR</sequence>
<evidence type="ECO:0000313" key="10">
    <source>
        <dbReference type="EMBL" id="XCJ17914.1"/>
    </source>
</evidence>
<evidence type="ECO:0000256" key="6">
    <source>
        <dbReference type="PROSITE-ProRule" id="PRU01240"/>
    </source>
</evidence>
<keyword evidence="3 6" id="KW-0378">Hydrolase</keyword>
<feature type="domain" description="PKD" evidence="9">
    <location>
        <begin position="1463"/>
        <end position="1546"/>
    </location>
</feature>
<dbReference type="Pfam" id="PF05922">
    <property type="entry name" value="Inhibitor_I9"/>
    <property type="match status" value="1"/>
</dbReference>
<dbReference type="Pfam" id="PF13620">
    <property type="entry name" value="CarboxypepD_reg"/>
    <property type="match status" value="1"/>
</dbReference>